<gene>
    <name evidence="2" type="ORF">GTW09_11695</name>
</gene>
<sequence>MKLLKLGVAAAIIVSLISLAWYFVRQGQFLLVGAPTALLLIIVFVMILRQEQAD</sequence>
<keyword evidence="1" id="KW-1133">Transmembrane helix</keyword>
<dbReference type="AlphaFoldDB" id="A0A6L9MVJ1"/>
<keyword evidence="3" id="KW-1185">Reference proteome</keyword>
<evidence type="ECO:0000313" key="2">
    <source>
        <dbReference type="EMBL" id="NDW22188.1"/>
    </source>
</evidence>
<dbReference type="Proteomes" id="UP000478837">
    <property type="component" value="Unassembled WGS sequence"/>
</dbReference>
<organism evidence="2 3">
    <name type="scientific">Alteromonas hispanica</name>
    <dbReference type="NCBI Taxonomy" id="315421"/>
    <lineage>
        <taxon>Bacteria</taxon>
        <taxon>Pseudomonadati</taxon>
        <taxon>Pseudomonadota</taxon>
        <taxon>Gammaproteobacteria</taxon>
        <taxon>Alteromonadales</taxon>
        <taxon>Alteromonadaceae</taxon>
        <taxon>Alteromonas/Salinimonas group</taxon>
        <taxon>Alteromonas</taxon>
    </lineage>
</organism>
<comment type="caution">
    <text evidence="2">The sequence shown here is derived from an EMBL/GenBank/DDBJ whole genome shotgun (WGS) entry which is preliminary data.</text>
</comment>
<proteinExistence type="predicted"/>
<accession>A0A6L9MVJ1</accession>
<feature type="transmembrane region" description="Helical" evidence="1">
    <location>
        <begin position="7"/>
        <end position="24"/>
    </location>
</feature>
<reference evidence="2 3" key="1">
    <citation type="submission" date="2020-01" db="EMBL/GenBank/DDBJ databases">
        <title>Genomes of bacteria type strains.</title>
        <authorList>
            <person name="Chen J."/>
            <person name="Zhu S."/>
            <person name="Yang J."/>
        </authorList>
    </citation>
    <scope>NUCLEOTIDE SEQUENCE [LARGE SCALE GENOMIC DNA]</scope>
    <source>
        <strain evidence="2 3">LMG 22958</strain>
    </source>
</reference>
<dbReference type="RefSeq" id="WP_157812661.1">
    <property type="nucleotide sequence ID" value="NZ_JAAAWP010000007.1"/>
</dbReference>
<evidence type="ECO:0000256" key="1">
    <source>
        <dbReference type="SAM" id="Phobius"/>
    </source>
</evidence>
<evidence type="ECO:0000313" key="3">
    <source>
        <dbReference type="Proteomes" id="UP000478837"/>
    </source>
</evidence>
<keyword evidence="1" id="KW-0812">Transmembrane</keyword>
<protein>
    <submittedName>
        <fullName evidence="2">Uncharacterized protein</fullName>
    </submittedName>
</protein>
<dbReference type="EMBL" id="JAAAWP010000007">
    <property type="protein sequence ID" value="NDW22188.1"/>
    <property type="molecule type" value="Genomic_DNA"/>
</dbReference>
<keyword evidence="1" id="KW-0472">Membrane</keyword>
<feature type="transmembrane region" description="Helical" evidence="1">
    <location>
        <begin position="30"/>
        <end position="48"/>
    </location>
</feature>
<name>A0A6L9MVJ1_9ALTE</name>